<dbReference type="Gene3D" id="3.60.10.10">
    <property type="entry name" value="Endonuclease/exonuclease/phosphatase"/>
    <property type="match status" value="1"/>
</dbReference>
<dbReference type="Proteomes" id="UP000070412">
    <property type="component" value="Unassembled WGS sequence"/>
</dbReference>
<dbReference type="Pfam" id="PF00078">
    <property type="entry name" value="RVT_1"/>
    <property type="match status" value="1"/>
</dbReference>
<evidence type="ECO:0000313" key="4">
    <source>
        <dbReference type="Proteomes" id="UP000070412"/>
    </source>
</evidence>
<gene>
    <name evidence="2" type="primary">SSS_528g</name>
    <name evidence="2" type="ORF">SSS_528</name>
</gene>
<protein>
    <submittedName>
        <fullName evidence="2">Retrovirus-related Pol polyprotein from type-1 retrotransposable element R1</fullName>
    </submittedName>
</protein>
<dbReference type="SUPFAM" id="SSF56672">
    <property type="entry name" value="DNA/RNA polymerases"/>
    <property type="match status" value="1"/>
</dbReference>
<reference evidence="4" key="1">
    <citation type="journal article" date="2020" name="PLoS Negl. Trop. Dis.">
        <title>High-quality nuclear genome for Sarcoptes scabiei-A critical resource for a neglected parasite.</title>
        <authorList>
            <person name="Korhonen P.K."/>
            <person name="Gasser R.B."/>
            <person name="Ma G."/>
            <person name="Wang T."/>
            <person name="Stroehlein A.J."/>
            <person name="Young N.D."/>
            <person name="Ang C.S."/>
            <person name="Fernando D.D."/>
            <person name="Lu H.C."/>
            <person name="Taylor S."/>
            <person name="Reynolds S.L."/>
            <person name="Mofiz E."/>
            <person name="Najaraj S.H."/>
            <person name="Gowda H."/>
            <person name="Madugundu A."/>
            <person name="Renuse S."/>
            <person name="Holt D."/>
            <person name="Pandey A."/>
            <person name="Papenfuss A.T."/>
            <person name="Fischer K."/>
        </authorList>
    </citation>
    <scope>NUCLEOTIDE SEQUENCE [LARGE SCALE GENOMIC DNA]</scope>
</reference>
<accession>A0A834R3Z8</accession>
<dbReference type="Pfam" id="PF14529">
    <property type="entry name" value="Exo_endo_phos_2"/>
    <property type="match status" value="1"/>
</dbReference>
<dbReference type="SUPFAM" id="SSF56219">
    <property type="entry name" value="DNase I-like"/>
    <property type="match status" value="1"/>
</dbReference>
<evidence type="ECO:0000313" key="2">
    <source>
        <dbReference type="EMBL" id="KAF7489468.1"/>
    </source>
</evidence>
<dbReference type="InterPro" id="IPR005135">
    <property type="entry name" value="Endo/exonuclease/phosphatase"/>
</dbReference>
<dbReference type="InterPro" id="IPR000477">
    <property type="entry name" value="RT_dom"/>
</dbReference>
<organism evidence="2">
    <name type="scientific">Sarcoptes scabiei</name>
    <name type="common">Itch mite</name>
    <name type="synonym">Acarus scabiei</name>
    <dbReference type="NCBI Taxonomy" id="52283"/>
    <lineage>
        <taxon>Eukaryota</taxon>
        <taxon>Metazoa</taxon>
        <taxon>Ecdysozoa</taxon>
        <taxon>Arthropoda</taxon>
        <taxon>Chelicerata</taxon>
        <taxon>Arachnida</taxon>
        <taxon>Acari</taxon>
        <taxon>Acariformes</taxon>
        <taxon>Sarcoptiformes</taxon>
        <taxon>Astigmata</taxon>
        <taxon>Psoroptidia</taxon>
        <taxon>Sarcoptoidea</taxon>
        <taxon>Sarcoptidae</taxon>
        <taxon>Sarcoptinae</taxon>
        <taxon>Sarcoptes</taxon>
    </lineage>
</organism>
<dbReference type="PANTHER" id="PTHR33481">
    <property type="entry name" value="REVERSE TRANSCRIPTASE"/>
    <property type="match status" value="1"/>
</dbReference>
<dbReference type="GO" id="GO:0071897">
    <property type="term" value="P:DNA biosynthetic process"/>
    <property type="evidence" value="ECO:0007669"/>
    <property type="project" value="UniProtKB-ARBA"/>
</dbReference>
<sequence length="964" mass="113081">MDEHIRIAQQNTRKSLMATKELLSEIEKSKVDIILTQEPNTQNTNQILGYPLQAKVYHVGNNIKPKTGIIITNKTLYTKLIENYTHSWMTSIQVQLENTQLIISNIYIEPNTITDSHIETLRNLLRDYDNYPLVLSGDFNARHILWHDRIVNKQGEYICELINDFDLQIHNDNSPTCMTENGVSIIDLTLTNSRATPYLKHWNSKGPLSSIFDHSLIEFEFSSKNIPHKITHSTRKFDEKKADWMKFQKLIDTKTIDNFTKQIENTENTHKIDNIIHRFTKIIQNAAYHSIPIIKRSTYLRRSDWWDDELKCMQIVVRNKRNIFSHEKHPEVRQHYYKEFQHFRNKYVRMIRRKKFLKWKEFLEEIHSQDTWGNTFKMIKYKTNPKSNTLPILEDFPTRKHPEIIRNIVETIFPSKTSRLSPRFTSDRIKDTTQHNITITKDYIESLIQNTNSKKAPGIDHITYSMLKQIQKIISKFLAKLIEKCLRIGYFPKQWKKGILAIFPKPNKSDLYNPKNYRPISLLSCLGKLLEKTIQFHIQNYFRETKILNSNQHGFVPEKSTITALFEIKNKILENKINSLTSIIAIDFTGAFDNADWDIILNNMTNLNIPSYLVRIITSYFQNRQIIMKHNQNRYSKTLTQGCPQGSPLSPLLWNIIINNLLDSFNFNNASIYAYADDVTVVCCGKNIKELYNTILTSLKHINTWSINNNLTINFNKTNILNFHKKSFPSPITINANTVEIVPQIKILGLTFSNHHLKHKINFTHHINNTINKTINIKNVLSNFCKNTFGINTKKRQNLYKGLIRPMMIYGSEIWSDQINRKQFDKLESLQHSILRNSLMAFRTVSKACVNSLTKIETLKTNIEIRKIKFLHKNRIETIDTSNLQQHLKEIKKLELDRIFLETNVNFRLFFIDNIPKFIHTDFYTTQFFTGHGPFNEYLDRMKIANNPSVLAIIAQSKIPNTSS</sequence>
<dbReference type="PANTHER" id="PTHR33481:SF1">
    <property type="entry name" value="ENDONUCLEASE_EXONUCLEASE_PHOSPHATASE DOMAIN-CONTAINING PROTEIN-RELATED"/>
    <property type="match status" value="1"/>
</dbReference>
<name>A0A834R3Z8_SARSC</name>
<dbReference type="OrthoDB" id="411871at2759"/>
<evidence type="ECO:0000259" key="1">
    <source>
        <dbReference type="PROSITE" id="PS50878"/>
    </source>
</evidence>
<dbReference type="CDD" id="cd01650">
    <property type="entry name" value="RT_nLTR_like"/>
    <property type="match status" value="1"/>
</dbReference>
<dbReference type="InterPro" id="IPR036691">
    <property type="entry name" value="Endo/exonu/phosph_ase_sf"/>
</dbReference>
<feature type="domain" description="Reverse transcriptase" evidence="1">
    <location>
        <begin position="484"/>
        <end position="752"/>
    </location>
</feature>
<dbReference type="EMBL" id="WVUK01000065">
    <property type="protein sequence ID" value="KAF7489468.1"/>
    <property type="molecule type" value="Genomic_DNA"/>
</dbReference>
<dbReference type="AlphaFoldDB" id="A0A834R3Z8"/>
<keyword evidence="4" id="KW-1185">Reference proteome</keyword>
<dbReference type="GO" id="GO:0003824">
    <property type="term" value="F:catalytic activity"/>
    <property type="evidence" value="ECO:0007669"/>
    <property type="project" value="InterPro"/>
</dbReference>
<reference evidence="2" key="2">
    <citation type="submission" date="2020-01" db="EMBL/GenBank/DDBJ databases">
        <authorList>
            <person name="Korhonen P.K.K."/>
            <person name="Guangxu M.G."/>
            <person name="Wang T.W."/>
            <person name="Stroehlein A.J.S."/>
            <person name="Young N.D."/>
            <person name="Ang C.-S.A."/>
            <person name="Fernando D.W.F."/>
            <person name="Lu H.L."/>
            <person name="Taylor S.T."/>
            <person name="Ehtesham M.E.M."/>
            <person name="Najaraj S.H.N."/>
            <person name="Harsha G.H.G."/>
            <person name="Madugundu A.M."/>
            <person name="Renuse S.R."/>
            <person name="Holt D.H."/>
            <person name="Pandey A.P."/>
            <person name="Papenfuss A.P."/>
            <person name="Gasser R.B.G."/>
            <person name="Fischer K.F."/>
        </authorList>
    </citation>
    <scope>NUCLEOTIDE SEQUENCE</scope>
    <source>
        <strain evidence="2">SSS_KF_BRIS2020</strain>
    </source>
</reference>
<dbReference type="InterPro" id="IPR043502">
    <property type="entry name" value="DNA/RNA_pol_sf"/>
</dbReference>
<proteinExistence type="predicted"/>
<reference evidence="3" key="3">
    <citation type="submission" date="2022-06" db="UniProtKB">
        <authorList>
            <consortium name="EnsemblMetazoa"/>
        </authorList>
    </citation>
    <scope>IDENTIFICATION</scope>
</reference>
<dbReference type="EnsemblMetazoa" id="SSS_528s_mrna">
    <property type="protein sequence ID" value="KAF7489468.1"/>
    <property type="gene ID" value="SSS_528"/>
</dbReference>
<dbReference type="PROSITE" id="PS50878">
    <property type="entry name" value="RT_POL"/>
    <property type="match status" value="1"/>
</dbReference>
<evidence type="ECO:0000313" key="3">
    <source>
        <dbReference type="EnsemblMetazoa" id="KAF7489468.1"/>
    </source>
</evidence>